<proteinExistence type="predicted"/>
<accession>A0AAN7AFH6</accession>
<evidence type="ECO:0000313" key="1">
    <source>
        <dbReference type="EMBL" id="KAK4183925.1"/>
    </source>
</evidence>
<comment type="caution">
    <text evidence="1">The sequence shown here is derived from an EMBL/GenBank/DDBJ whole genome shotgun (WGS) entry which is preliminary data.</text>
</comment>
<keyword evidence="2" id="KW-1185">Reference proteome</keyword>
<dbReference type="EMBL" id="MU864515">
    <property type="protein sequence ID" value="KAK4183925.1"/>
    <property type="molecule type" value="Genomic_DNA"/>
</dbReference>
<protein>
    <recommendedName>
        <fullName evidence="3">Monooxygenase</fullName>
    </recommendedName>
</protein>
<name>A0AAN7AFH6_9PEZI</name>
<evidence type="ECO:0000313" key="2">
    <source>
        <dbReference type="Proteomes" id="UP001302126"/>
    </source>
</evidence>
<evidence type="ECO:0008006" key="3">
    <source>
        <dbReference type="Google" id="ProtNLM"/>
    </source>
</evidence>
<gene>
    <name evidence="1" type="ORF">QBC35DRAFT_541677</name>
</gene>
<dbReference type="AlphaFoldDB" id="A0AAN7AFH6"/>
<reference evidence="1" key="1">
    <citation type="journal article" date="2023" name="Mol. Phylogenet. Evol.">
        <title>Genome-scale phylogeny and comparative genomics of the fungal order Sordariales.</title>
        <authorList>
            <person name="Hensen N."/>
            <person name="Bonometti L."/>
            <person name="Westerberg I."/>
            <person name="Brannstrom I.O."/>
            <person name="Guillou S."/>
            <person name="Cros-Aarteil S."/>
            <person name="Calhoun S."/>
            <person name="Haridas S."/>
            <person name="Kuo A."/>
            <person name="Mondo S."/>
            <person name="Pangilinan J."/>
            <person name="Riley R."/>
            <person name="LaButti K."/>
            <person name="Andreopoulos B."/>
            <person name="Lipzen A."/>
            <person name="Chen C."/>
            <person name="Yan M."/>
            <person name="Daum C."/>
            <person name="Ng V."/>
            <person name="Clum A."/>
            <person name="Steindorff A."/>
            <person name="Ohm R.A."/>
            <person name="Martin F."/>
            <person name="Silar P."/>
            <person name="Natvig D.O."/>
            <person name="Lalanne C."/>
            <person name="Gautier V."/>
            <person name="Ament-Velasquez S.L."/>
            <person name="Kruys A."/>
            <person name="Hutchinson M.I."/>
            <person name="Powell A.J."/>
            <person name="Barry K."/>
            <person name="Miller A.N."/>
            <person name="Grigoriev I.V."/>
            <person name="Debuchy R."/>
            <person name="Gladieux P."/>
            <person name="Hiltunen Thoren M."/>
            <person name="Johannesson H."/>
        </authorList>
    </citation>
    <scope>NUCLEOTIDE SEQUENCE</scope>
    <source>
        <strain evidence="1">PSN309</strain>
    </source>
</reference>
<dbReference type="Proteomes" id="UP001302126">
    <property type="component" value="Unassembled WGS sequence"/>
</dbReference>
<sequence length="130" mass="14890">MPYIGAPYKSRHQSSLAQKLRSSLIHVPLPDIDGRQIDLCPWPSHFDSHGIVHFTDNGREEFRRLQRENITPDIVIFATGYTQTFPFLHSREKGAGGWYRLPLVWALGANFNAKFRLGGPGRGRVQKMCW</sequence>
<organism evidence="1 2">
    <name type="scientific">Podospora australis</name>
    <dbReference type="NCBI Taxonomy" id="1536484"/>
    <lineage>
        <taxon>Eukaryota</taxon>
        <taxon>Fungi</taxon>
        <taxon>Dikarya</taxon>
        <taxon>Ascomycota</taxon>
        <taxon>Pezizomycotina</taxon>
        <taxon>Sordariomycetes</taxon>
        <taxon>Sordariomycetidae</taxon>
        <taxon>Sordariales</taxon>
        <taxon>Podosporaceae</taxon>
        <taxon>Podospora</taxon>
    </lineage>
</organism>
<reference evidence="1" key="2">
    <citation type="submission" date="2023-05" db="EMBL/GenBank/DDBJ databases">
        <authorList>
            <consortium name="Lawrence Berkeley National Laboratory"/>
            <person name="Steindorff A."/>
            <person name="Hensen N."/>
            <person name="Bonometti L."/>
            <person name="Westerberg I."/>
            <person name="Brannstrom I.O."/>
            <person name="Guillou S."/>
            <person name="Cros-Aarteil S."/>
            <person name="Calhoun S."/>
            <person name="Haridas S."/>
            <person name="Kuo A."/>
            <person name="Mondo S."/>
            <person name="Pangilinan J."/>
            <person name="Riley R."/>
            <person name="Labutti K."/>
            <person name="Andreopoulos B."/>
            <person name="Lipzen A."/>
            <person name="Chen C."/>
            <person name="Yanf M."/>
            <person name="Daum C."/>
            <person name="Ng V."/>
            <person name="Clum A."/>
            <person name="Ohm R."/>
            <person name="Martin F."/>
            <person name="Silar P."/>
            <person name="Natvig D."/>
            <person name="Lalanne C."/>
            <person name="Gautier V."/>
            <person name="Ament-Velasquez S.L."/>
            <person name="Kruys A."/>
            <person name="Hutchinson M.I."/>
            <person name="Powell A.J."/>
            <person name="Barry K."/>
            <person name="Miller A.N."/>
            <person name="Grigoriev I.V."/>
            <person name="Debuchy R."/>
            <person name="Gladieux P."/>
            <person name="Thoren M.H."/>
            <person name="Johannesson H."/>
        </authorList>
    </citation>
    <scope>NUCLEOTIDE SEQUENCE</scope>
    <source>
        <strain evidence="1">PSN309</strain>
    </source>
</reference>